<evidence type="ECO:0000313" key="2">
    <source>
        <dbReference type="Proteomes" id="UP000077266"/>
    </source>
</evidence>
<sequence>MFRRARAKACPIYDMPLSVVDDILAHVAWPFDVRALTLVSKAFNRCATPVLYSTIVVTHDCPAATLEMLEMLICRPDVAAMVRALVLDQTVSELYSSGANQSALAAALVRLRSGRLSASDAVRYSPRMPSFTVPPKALRTVARLLCQVVPTLPNLQEISLRAVHPSLITECHWSTYLTRKDRWMHKVKKTLRLTTQSLHDSGTRPYWSFYTTNQTSPDWNFWQAVTQHPKRNNLRRLSVVLLDKSSLHTSRPFSSLHVLHIAVNTCTGYISDSWDLFLGELKRVDTLCITGYYGRNRGRWSSGCFVRLLRCFDMTGLRELQICMFVLSSHEMQALQRFVAMHAETLQVLALMVLPLRWSGSDDIAPLPFLNFHPDTGAKLTYSRLHTLRLAAVEQVRCFGCMFRAVGEPYAHARPSASELLAHLELTRFINGNPGIVDLALACLHDGPTLCAIQKACTERPMRRMLVGAAFDAELRRCVGEKRRDWRSAVEHWMYYEVMFRGLELERPEYGSTLAASPHSRLAQRHGH</sequence>
<evidence type="ECO:0008006" key="3">
    <source>
        <dbReference type="Google" id="ProtNLM"/>
    </source>
</evidence>
<dbReference type="AlphaFoldDB" id="A0A165MGU0"/>
<proteinExistence type="predicted"/>
<gene>
    <name evidence="1" type="ORF">EXIGLDRAFT_725873</name>
</gene>
<organism evidence="1 2">
    <name type="scientific">Exidia glandulosa HHB12029</name>
    <dbReference type="NCBI Taxonomy" id="1314781"/>
    <lineage>
        <taxon>Eukaryota</taxon>
        <taxon>Fungi</taxon>
        <taxon>Dikarya</taxon>
        <taxon>Basidiomycota</taxon>
        <taxon>Agaricomycotina</taxon>
        <taxon>Agaricomycetes</taxon>
        <taxon>Auriculariales</taxon>
        <taxon>Exidiaceae</taxon>
        <taxon>Exidia</taxon>
    </lineage>
</organism>
<dbReference type="InParanoid" id="A0A165MGU0"/>
<accession>A0A165MGU0</accession>
<dbReference type="OrthoDB" id="5297217at2759"/>
<dbReference type="Proteomes" id="UP000077266">
    <property type="component" value="Unassembled WGS sequence"/>
</dbReference>
<keyword evidence="2" id="KW-1185">Reference proteome</keyword>
<name>A0A165MGU0_EXIGL</name>
<reference evidence="1 2" key="1">
    <citation type="journal article" date="2016" name="Mol. Biol. Evol.">
        <title>Comparative Genomics of Early-Diverging Mushroom-Forming Fungi Provides Insights into the Origins of Lignocellulose Decay Capabilities.</title>
        <authorList>
            <person name="Nagy L.G."/>
            <person name="Riley R."/>
            <person name="Tritt A."/>
            <person name="Adam C."/>
            <person name="Daum C."/>
            <person name="Floudas D."/>
            <person name="Sun H."/>
            <person name="Yadav J.S."/>
            <person name="Pangilinan J."/>
            <person name="Larsson K.H."/>
            <person name="Matsuura K."/>
            <person name="Barry K."/>
            <person name="Labutti K."/>
            <person name="Kuo R."/>
            <person name="Ohm R.A."/>
            <person name="Bhattacharya S.S."/>
            <person name="Shirouzu T."/>
            <person name="Yoshinaga Y."/>
            <person name="Martin F.M."/>
            <person name="Grigoriev I.V."/>
            <person name="Hibbett D.S."/>
        </authorList>
    </citation>
    <scope>NUCLEOTIDE SEQUENCE [LARGE SCALE GENOMIC DNA]</scope>
    <source>
        <strain evidence="1 2">HHB12029</strain>
    </source>
</reference>
<dbReference type="EMBL" id="KV425911">
    <property type="protein sequence ID" value="KZV99245.1"/>
    <property type="molecule type" value="Genomic_DNA"/>
</dbReference>
<evidence type="ECO:0000313" key="1">
    <source>
        <dbReference type="EMBL" id="KZV99245.1"/>
    </source>
</evidence>
<protein>
    <recommendedName>
        <fullName evidence="3">F-box domain-containing protein</fullName>
    </recommendedName>
</protein>